<dbReference type="FunFam" id="3.30.160.60:FF:000208">
    <property type="entry name" value="zinc finger protein Gfi-1b"/>
    <property type="match status" value="1"/>
</dbReference>
<dbReference type="AlphaFoldDB" id="A0A0K2UPZ8"/>
<name>A0A0K2UPZ8_LEPSM</name>
<dbReference type="FunFam" id="3.30.160.60:FF:000432">
    <property type="entry name" value="zinc finger protein Gfi-1b isoform X1"/>
    <property type="match status" value="1"/>
</dbReference>
<evidence type="ECO:0000256" key="6">
    <source>
        <dbReference type="ARBA" id="ARBA00023015"/>
    </source>
</evidence>
<evidence type="ECO:0000259" key="11">
    <source>
        <dbReference type="PROSITE" id="PS50157"/>
    </source>
</evidence>
<dbReference type="Pfam" id="PF00096">
    <property type="entry name" value="zf-C2H2"/>
    <property type="match status" value="4"/>
</dbReference>
<evidence type="ECO:0000313" key="13">
    <source>
        <dbReference type="EMBL" id="CDW40155.1"/>
    </source>
</evidence>
<dbReference type="Proteomes" id="UP000675881">
    <property type="component" value="Chromosome 1"/>
</dbReference>
<evidence type="ECO:0000256" key="3">
    <source>
        <dbReference type="ARBA" id="ARBA00022737"/>
    </source>
</evidence>
<feature type="domain" description="C2H2-type" evidence="11">
    <location>
        <begin position="258"/>
        <end position="285"/>
    </location>
</feature>
<feature type="domain" description="C2H2-type" evidence="11">
    <location>
        <begin position="286"/>
        <end position="313"/>
    </location>
</feature>
<keyword evidence="14" id="KW-1185">Reference proteome</keyword>
<accession>A0A0K2UPZ8</accession>
<reference evidence="13" key="1">
    <citation type="submission" date="2014-05" db="EMBL/GenBank/DDBJ databases">
        <authorList>
            <person name="Chronopoulou M."/>
        </authorList>
    </citation>
    <scope>NUCLEOTIDE SEQUENCE</scope>
    <source>
        <tissue evidence="13">Whole organism</tissue>
    </source>
</reference>
<keyword evidence="2" id="KW-0479">Metal-binding</keyword>
<dbReference type="EMBL" id="HG994580">
    <property type="protein sequence ID" value="CAF2781238.1"/>
    <property type="molecule type" value="Genomic_DNA"/>
</dbReference>
<feature type="domain" description="C2H2-type" evidence="11">
    <location>
        <begin position="342"/>
        <end position="370"/>
    </location>
</feature>
<evidence type="ECO:0000256" key="9">
    <source>
        <dbReference type="ARBA" id="ARBA00023242"/>
    </source>
</evidence>
<evidence type="ECO:0000256" key="2">
    <source>
        <dbReference type="ARBA" id="ARBA00022723"/>
    </source>
</evidence>
<reference evidence="12" key="2">
    <citation type="submission" date="2021-02" db="EMBL/GenBank/DDBJ databases">
        <authorList>
            <person name="Bekaert M."/>
        </authorList>
    </citation>
    <scope>NUCLEOTIDE SEQUENCE</scope>
    <source>
        <strain evidence="12">IoA-00</strain>
    </source>
</reference>
<dbReference type="PROSITE" id="PS50157">
    <property type="entry name" value="ZINC_FINGER_C2H2_2"/>
    <property type="match status" value="5"/>
</dbReference>
<comment type="subcellular location">
    <subcellularLocation>
        <location evidence="1">Nucleus</location>
    </subcellularLocation>
</comment>
<dbReference type="FunFam" id="3.30.160.60:FF:000245">
    <property type="entry name" value="zinc finger protein Gfi-1"/>
    <property type="match status" value="1"/>
</dbReference>
<evidence type="ECO:0000256" key="1">
    <source>
        <dbReference type="ARBA" id="ARBA00004123"/>
    </source>
</evidence>
<dbReference type="InterPro" id="IPR050331">
    <property type="entry name" value="Zinc_finger"/>
</dbReference>
<feature type="domain" description="C2H2-type" evidence="11">
    <location>
        <begin position="314"/>
        <end position="341"/>
    </location>
</feature>
<keyword evidence="8" id="KW-0804">Transcription</keyword>
<keyword evidence="3" id="KW-0677">Repeat</keyword>
<dbReference type="GO" id="GO:0000122">
    <property type="term" value="P:negative regulation of transcription by RNA polymerase II"/>
    <property type="evidence" value="ECO:0007669"/>
    <property type="project" value="UniProtKB-ARBA"/>
</dbReference>
<evidence type="ECO:0000256" key="7">
    <source>
        <dbReference type="ARBA" id="ARBA00023125"/>
    </source>
</evidence>
<dbReference type="OrthoDB" id="6155966at2759"/>
<keyword evidence="7" id="KW-0238">DNA-binding</keyword>
<gene>
    <name evidence="12" type="ORF">LSAA_2166</name>
</gene>
<dbReference type="InterPro" id="IPR013087">
    <property type="entry name" value="Znf_C2H2_type"/>
</dbReference>
<evidence type="ECO:0000256" key="5">
    <source>
        <dbReference type="ARBA" id="ARBA00022833"/>
    </source>
</evidence>
<feature type="domain" description="C2H2-type" evidence="11">
    <location>
        <begin position="161"/>
        <end position="189"/>
    </location>
</feature>
<dbReference type="GO" id="GO:0008270">
    <property type="term" value="F:zinc ion binding"/>
    <property type="evidence" value="ECO:0007669"/>
    <property type="project" value="UniProtKB-KW"/>
</dbReference>
<keyword evidence="4 10" id="KW-0863">Zinc-finger</keyword>
<evidence type="ECO:0000256" key="10">
    <source>
        <dbReference type="PROSITE-ProRule" id="PRU00042"/>
    </source>
</evidence>
<dbReference type="SUPFAM" id="SSF57667">
    <property type="entry name" value="beta-beta-alpha zinc fingers"/>
    <property type="match status" value="2"/>
</dbReference>
<keyword evidence="6" id="KW-0805">Transcription regulation</keyword>
<dbReference type="Gene3D" id="3.30.160.60">
    <property type="entry name" value="Classic Zinc Finger"/>
    <property type="match status" value="4"/>
</dbReference>
<evidence type="ECO:0000313" key="12">
    <source>
        <dbReference type="EMBL" id="CAF2781238.1"/>
    </source>
</evidence>
<evidence type="ECO:0000256" key="4">
    <source>
        <dbReference type="ARBA" id="ARBA00022771"/>
    </source>
</evidence>
<dbReference type="PROSITE" id="PS00028">
    <property type="entry name" value="ZINC_FINGER_C2H2_1"/>
    <property type="match status" value="5"/>
</dbReference>
<dbReference type="GO" id="GO:0005634">
    <property type="term" value="C:nucleus"/>
    <property type="evidence" value="ECO:0007669"/>
    <property type="project" value="UniProtKB-SubCell"/>
</dbReference>
<keyword evidence="9" id="KW-0539">Nucleus</keyword>
<proteinExistence type="predicted"/>
<dbReference type="PANTHER" id="PTHR16515:SF49">
    <property type="entry name" value="GASTRULA ZINC FINGER PROTEIN XLCGF49.1-LIKE-RELATED"/>
    <property type="match status" value="1"/>
</dbReference>
<protein>
    <submittedName>
        <fullName evidence="12">GFI1</fullName>
    </submittedName>
    <submittedName>
        <fullName evidence="13">Zinc finger protein 629like [Bombyx mori]</fullName>
    </submittedName>
</protein>
<evidence type="ECO:0000313" key="14">
    <source>
        <dbReference type="Proteomes" id="UP000675881"/>
    </source>
</evidence>
<dbReference type="SMART" id="SM00355">
    <property type="entry name" value="ZnF_C2H2"/>
    <property type="match status" value="5"/>
</dbReference>
<dbReference type="GO" id="GO:0003677">
    <property type="term" value="F:DNA binding"/>
    <property type="evidence" value="ECO:0007669"/>
    <property type="project" value="UniProtKB-KW"/>
</dbReference>
<dbReference type="InterPro" id="IPR036236">
    <property type="entry name" value="Znf_C2H2_sf"/>
</dbReference>
<dbReference type="PANTHER" id="PTHR16515">
    <property type="entry name" value="PR DOMAIN ZINC FINGER PROTEIN"/>
    <property type="match status" value="1"/>
</dbReference>
<organism evidence="13">
    <name type="scientific">Lepeophtheirus salmonis</name>
    <name type="common">Salmon louse</name>
    <name type="synonym">Caligus salmonis</name>
    <dbReference type="NCBI Taxonomy" id="72036"/>
    <lineage>
        <taxon>Eukaryota</taxon>
        <taxon>Metazoa</taxon>
        <taxon>Ecdysozoa</taxon>
        <taxon>Arthropoda</taxon>
        <taxon>Crustacea</taxon>
        <taxon>Multicrustacea</taxon>
        <taxon>Hexanauplia</taxon>
        <taxon>Copepoda</taxon>
        <taxon>Siphonostomatoida</taxon>
        <taxon>Caligidae</taxon>
        <taxon>Lepeophtheirus</taxon>
    </lineage>
</organism>
<keyword evidence="5" id="KW-0862">Zinc</keyword>
<evidence type="ECO:0000256" key="8">
    <source>
        <dbReference type="ARBA" id="ARBA00023163"/>
    </source>
</evidence>
<dbReference type="FunFam" id="3.30.160.60:FF:000148">
    <property type="entry name" value="zinc finger protein Gfi-1"/>
    <property type="match status" value="1"/>
</dbReference>
<dbReference type="EMBL" id="HACA01022794">
    <property type="protein sequence ID" value="CDW40155.1"/>
    <property type="molecule type" value="Transcribed_RNA"/>
</dbReference>
<dbReference type="GO" id="GO:0000981">
    <property type="term" value="F:DNA-binding transcription factor activity, RNA polymerase II-specific"/>
    <property type="evidence" value="ECO:0007669"/>
    <property type="project" value="UniProtKB-ARBA"/>
</dbReference>
<sequence>MIMDSSPSTTNEVVDTKPYLLSSSNTFQDQTSPPHMISPSPWLSYAAAAAALAASHSPHPQFPAFLLPSLCMQSLLLQQSRLLQSKEDSSPLNLSTTSLSSLVTANNNNNNVKFDHHRPAKGIWSPASSCEEEEEEKKSCGLVGAPVCSSNKLSFLSTCPYICPTCRAPFEHSLSLQIHFRTFHSSPPLTRHTEESSLEELSKVHLSAGGSLHHINNNSILNCSGSNEHNNSIASLSPNSGGALIFSEGEGKSSDKTFRCQQCGKCFKRSSTLSTHLLIHSDTRPYPCSFCGKRFHQKSDMKKHTYIHTGEKPHKCVVCAKAFSQSSNLITHMRKHSGYKPFACGLCEKRFQRKVDLRRHRDSQHPTSTTT</sequence>